<keyword evidence="3" id="KW-1003">Cell membrane</keyword>
<dbReference type="RefSeq" id="WP_063499586.1">
    <property type="nucleotide sequence ID" value="NZ_CP014579.1"/>
</dbReference>
<evidence type="ECO:0000313" key="8">
    <source>
        <dbReference type="EMBL" id="ANB76355.1"/>
    </source>
</evidence>
<feature type="transmembrane region" description="Helical" evidence="7">
    <location>
        <begin position="174"/>
        <end position="194"/>
    </location>
</feature>
<feature type="transmembrane region" description="Helical" evidence="7">
    <location>
        <begin position="30"/>
        <end position="51"/>
    </location>
</feature>
<accession>A0A160FT66</accession>
<evidence type="ECO:0000256" key="7">
    <source>
        <dbReference type="SAM" id="Phobius"/>
    </source>
</evidence>
<dbReference type="Pfam" id="PF03547">
    <property type="entry name" value="Mem_trans"/>
    <property type="match status" value="1"/>
</dbReference>
<evidence type="ECO:0000256" key="2">
    <source>
        <dbReference type="ARBA" id="ARBA00022448"/>
    </source>
</evidence>
<sequence length="318" mass="33806">MLYEISYALIPFFFSMGAGYFSGKVNKGKMALASINTMLVDYALPFALFVYTAKMHRESFSSHILLVVVLVVVMLAPYFLSLLFSRFLFHVDLAHAAVRAVTVGMPNFAAIGLPLLHAVYGEQSDLTVALAITSASVVMSPAALILLEHSKVQADAADVAPDKRSKLIKGLLNTFLKPVVIAPIAGILIALLGWPLPRLLAQSLNIIGSTTAGLALFSTGLILAAQPFRLCGEVWVDVALSNVLQPLIALLMASALALPKTIAGEAILLSAIPCGSFGILFGLSYNVRDTTAGTTLVVSSILSAVTLSVTILLLNHRW</sequence>
<feature type="transmembrane region" description="Helical" evidence="7">
    <location>
        <begin position="206"/>
        <end position="225"/>
    </location>
</feature>
<gene>
    <name evidence="8" type="ORF">AYM40_29380</name>
</gene>
<dbReference type="PANTHER" id="PTHR36838">
    <property type="entry name" value="AUXIN EFFLUX CARRIER FAMILY PROTEIN"/>
    <property type="match status" value="1"/>
</dbReference>
<feature type="transmembrane region" description="Helical" evidence="7">
    <location>
        <begin position="126"/>
        <end position="147"/>
    </location>
</feature>
<dbReference type="Proteomes" id="UP000076852">
    <property type="component" value="Chromosome 2"/>
</dbReference>
<feature type="transmembrane region" description="Helical" evidence="7">
    <location>
        <begin position="295"/>
        <end position="314"/>
    </location>
</feature>
<name>A0A160FT66_9BURK</name>
<dbReference type="InterPro" id="IPR004776">
    <property type="entry name" value="Mem_transp_PIN-like"/>
</dbReference>
<keyword evidence="2" id="KW-0813">Transport</keyword>
<dbReference type="OrthoDB" id="109606at2"/>
<keyword evidence="5 7" id="KW-1133">Transmembrane helix</keyword>
<feature type="transmembrane region" description="Helical" evidence="7">
    <location>
        <begin position="63"/>
        <end position="84"/>
    </location>
</feature>
<evidence type="ECO:0008006" key="10">
    <source>
        <dbReference type="Google" id="ProtNLM"/>
    </source>
</evidence>
<feature type="transmembrane region" description="Helical" evidence="7">
    <location>
        <begin position="234"/>
        <end position="256"/>
    </location>
</feature>
<evidence type="ECO:0000256" key="1">
    <source>
        <dbReference type="ARBA" id="ARBA00004141"/>
    </source>
</evidence>
<feature type="transmembrane region" description="Helical" evidence="7">
    <location>
        <begin position="262"/>
        <end position="283"/>
    </location>
</feature>
<dbReference type="PANTHER" id="PTHR36838:SF1">
    <property type="entry name" value="SLR1864 PROTEIN"/>
    <property type="match status" value="1"/>
</dbReference>
<dbReference type="KEGG" id="buz:AYM40_29380"/>
<feature type="transmembrane region" description="Helical" evidence="7">
    <location>
        <begin position="6"/>
        <end position="23"/>
    </location>
</feature>
<keyword evidence="6 7" id="KW-0472">Membrane</keyword>
<evidence type="ECO:0000313" key="9">
    <source>
        <dbReference type="Proteomes" id="UP000076852"/>
    </source>
</evidence>
<protein>
    <recommendedName>
        <fullName evidence="10">Transporter</fullName>
    </recommendedName>
</protein>
<dbReference type="STRING" id="1804984.AYM40_29380"/>
<comment type="subcellular location">
    <subcellularLocation>
        <location evidence="1">Membrane</location>
        <topology evidence="1">Multi-pass membrane protein</topology>
    </subcellularLocation>
</comment>
<proteinExistence type="predicted"/>
<dbReference type="EMBL" id="CP014579">
    <property type="protein sequence ID" value="ANB76355.1"/>
    <property type="molecule type" value="Genomic_DNA"/>
</dbReference>
<evidence type="ECO:0000256" key="5">
    <source>
        <dbReference type="ARBA" id="ARBA00022989"/>
    </source>
</evidence>
<evidence type="ECO:0000256" key="6">
    <source>
        <dbReference type="ARBA" id="ARBA00023136"/>
    </source>
</evidence>
<organism evidence="8 9">
    <name type="scientific">Paraburkholderia phytofirmans OLGA172</name>
    <dbReference type="NCBI Taxonomy" id="1417228"/>
    <lineage>
        <taxon>Bacteria</taxon>
        <taxon>Pseudomonadati</taxon>
        <taxon>Pseudomonadota</taxon>
        <taxon>Betaproteobacteria</taxon>
        <taxon>Burkholderiales</taxon>
        <taxon>Burkholderiaceae</taxon>
        <taxon>Paraburkholderia</taxon>
    </lineage>
</organism>
<reference evidence="8 9" key="1">
    <citation type="journal article" date="2016" name="Gene">
        <title>PacBio SMRT assembly of a complex multi-replicon genome reveals chlorocatechol degradative operon in a region of genome plasticity.</title>
        <authorList>
            <person name="Ricker N."/>
            <person name="Shen S.Y."/>
            <person name="Goordial J."/>
            <person name="Jin S."/>
            <person name="Fulthorpe R.R."/>
        </authorList>
    </citation>
    <scope>NUCLEOTIDE SEQUENCE [LARGE SCALE GENOMIC DNA]</scope>
    <source>
        <strain evidence="8 9">OLGA172</strain>
    </source>
</reference>
<dbReference type="AlphaFoldDB" id="A0A160FT66"/>
<feature type="transmembrane region" description="Helical" evidence="7">
    <location>
        <begin position="96"/>
        <end position="120"/>
    </location>
</feature>
<evidence type="ECO:0000256" key="4">
    <source>
        <dbReference type="ARBA" id="ARBA00022692"/>
    </source>
</evidence>
<keyword evidence="9" id="KW-1185">Reference proteome</keyword>
<dbReference type="GO" id="GO:0055085">
    <property type="term" value="P:transmembrane transport"/>
    <property type="evidence" value="ECO:0007669"/>
    <property type="project" value="InterPro"/>
</dbReference>
<dbReference type="GO" id="GO:0016020">
    <property type="term" value="C:membrane"/>
    <property type="evidence" value="ECO:0007669"/>
    <property type="project" value="UniProtKB-SubCell"/>
</dbReference>
<keyword evidence="4 7" id="KW-0812">Transmembrane</keyword>
<evidence type="ECO:0000256" key="3">
    <source>
        <dbReference type="ARBA" id="ARBA00022475"/>
    </source>
</evidence>